<evidence type="ECO:0000313" key="2">
    <source>
        <dbReference type="Proteomes" id="UP001367508"/>
    </source>
</evidence>
<dbReference type="AlphaFoldDB" id="A0AAN9L638"/>
<name>A0AAN9L638_CANGL</name>
<proteinExistence type="predicted"/>
<protein>
    <submittedName>
        <fullName evidence="1">Uncharacterized protein</fullName>
    </submittedName>
</protein>
<sequence>MEMSCSSGIGQFILCGYGMSIEGLAQWIDQTQNLVKWYVFLHFPVPPFSSLSAGKGKLVASRVRREDLRLAGVGAHHLAQRLFRFIWPHFDLNVPLRNCMGVHVVCHGFSFSSHERLASSSLRRSLICQVYKMYAIWPGCPGGSRSTYASNLTDLNETRTRVSTAAQLAGTPTGSEVLCFNLRRTNPEGSDVELAGISLTLPAPLLRLVERALRRSGVREIDYILYSLLTQRTCPTTTRLQFMCGDLIGYPPSNIAPMLCSREGCVARFPRVGAVHSSSQLAMKQGEMDS</sequence>
<comment type="caution">
    <text evidence="1">The sequence shown here is derived from an EMBL/GenBank/DDBJ whole genome shotgun (WGS) entry which is preliminary data.</text>
</comment>
<dbReference type="Proteomes" id="UP001367508">
    <property type="component" value="Unassembled WGS sequence"/>
</dbReference>
<reference evidence="1 2" key="1">
    <citation type="submission" date="2024-01" db="EMBL/GenBank/DDBJ databases">
        <title>The genomes of 5 underutilized Papilionoideae crops provide insights into root nodulation and disease resistanc.</title>
        <authorList>
            <person name="Jiang F."/>
        </authorList>
    </citation>
    <scope>NUCLEOTIDE SEQUENCE [LARGE SCALE GENOMIC DNA]</scope>
    <source>
        <strain evidence="1">LVBAO_FW01</strain>
        <tissue evidence="1">Leaves</tissue>
    </source>
</reference>
<organism evidence="1 2">
    <name type="scientific">Canavalia gladiata</name>
    <name type="common">Sword bean</name>
    <name type="synonym">Dolichos gladiatus</name>
    <dbReference type="NCBI Taxonomy" id="3824"/>
    <lineage>
        <taxon>Eukaryota</taxon>
        <taxon>Viridiplantae</taxon>
        <taxon>Streptophyta</taxon>
        <taxon>Embryophyta</taxon>
        <taxon>Tracheophyta</taxon>
        <taxon>Spermatophyta</taxon>
        <taxon>Magnoliopsida</taxon>
        <taxon>eudicotyledons</taxon>
        <taxon>Gunneridae</taxon>
        <taxon>Pentapetalae</taxon>
        <taxon>rosids</taxon>
        <taxon>fabids</taxon>
        <taxon>Fabales</taxon>
        <taxon>Fabaceae</taxon>
        <taxon>Papilionoideae</taxon>
        <taxon>50 kb inversion clade</taxon>
        <taxon>NPAAA clade</taxon>
        <taxon>indigoferoid/millettioid clade</taxon>
        <taxon>Phaseoleae</taxon>
        <taxon>Canavalia</taxon>
    </lineage>
</organism>
<accession>A0AAN9L638</accession>
<gene>
    <name evidence="1" type="ORF">VNO77_22575</name>
</gene>
<keyword evidence="2" id="KW-1185">Reference proteome</keyword>
<evidence type="ECO:0000313" key="1">
    <source>
        <dbReference type="EMBL" id="KAK7328468.1"/>
    </source>
</evidence>
<dbReference type="EMBL" id="JAYMYQ010000005">
    <property type="protein sequence ID" value="KAK7328468.1"/>
    <property type="molecule type" value="Genomic_DNA"/>
</dbReference>